<dbReference type="Gene3D" id="1.10.287.70">
    <property type="match status" value="1"/>
</dbReference>
<sequence>MPKKQKTANHPFEHRNQQILPFKKFVVRVLKYLLFSFVFILFSLGIGTIGYHHYANISWVDAFYNASLILTGMGPVNEMPTDNAKLFASFYALFSGIAFLSTVAVIFAPIAHRLLHILHVKEED</sequence>
<dbReference type="RefSeq" id="WP_115808838.1">
    <property type="nucleotide sequence ID" value="NZ_QREI01000002.1"/>
</dbReference>
<feature type="transmembrane region" description="Helical" evidence="1">
    <location>
        <begin position="88"/>
        <end position="111"/>
    </location>
</feature>
<dbReference type="SUPFAM" id="SSF81324">
    <property type="entry name" value="Voltage-gated potassium channels"/>
    <property type="match status" value="1"/>
</dbReference>
<dbReference type="AlphaFoldDB" id="A0A3D9N069"/>
<comment type="caution">
    <text evidence="2">The sequence shown here is derived from an EMBL/GenBank/DDBJ whole genome shotgun (WGS) entry which is preliminary data.</text>
</comment>
<accession>A0A3D9N069</accession>
<evidence type="ECO:0008006" key="4">
    <source>
        <dbReference type="Google" id="ProtNLM"/>
    </source>
</evidence>
<reference evidence="2 3" key="1">
    <citation type="submission" date="2018-07" db="EMBL/GenBank/DDBJ databases">
        <title>Genomic Encyclopedia of Type Strains, Phase III (KMG-III): the genomes of soil and plant-associated and newly described type strains.</title>
        <authorList>
            <person name="Whitman W."/>
        </authorList>
    </citation>
    <scope>NUCLEOTIDE SEQUENCE [LARGE SCALE GENOMIC DNA]</scope>
    <source>
        <strain evidence="2 3">CECT 7948</strain>
    </source>
</reference>
<evidence type="ECO:0000313" key="2">
    <source>
        <dbReference type="EMBL" id="REE25872.1"/>
    </source>
</evidence>
<keyword evidence="3" id="KW-1185">Reference proteome</keyword>
<protein>
    <recommendedName>
        <fullName evidence="4">Ion channel</fullName>
    </recommendedName>
</protein>
<feature type="transmembrane region" description="Helical" evidence="1">
    <location>
        <begin position="32"/>
        <end position="54"/>
    </location>
</feature>
<evidence type="ECO:0000256" key="1">
    <source>
        <dbReference type="SAM" id="Phobius"/>
    </source>
</evidence>
<name>A0A3D9N069_9FLAO</name>
<dbReference type="OrthoDB" id="465094at2"/>
<dbReference type="Proteomes" id="UP000256919">
    <property type="component" value="Unassembled WGS sequence"/>
</dbReference>
<dbReference type="EMBL" id="QREI01000002">
    <property type="protein sequence ID" value="REE25872.1"/>
    <property type="molecule type" value="Genomic_DNA"/>
</dbReference>
<keyword evidence="1" id="KW-0472">Membrane</keyword>
<keyword evidence="1" id="KW-0812">Transmembrane</keyword>
<proteinExistence type="predicted"/>
<keyword evidence="1" id="KW-1133">Transmembrane helix</keyword>
<gene>
    <name evidence="2" type="ORF">DFQ09_102463</name>
</gene>
<evidence type="ECO:0000313" key="3">
    <source>
        <dbReference type="Proteomes" id="UP000256919"/>
    </source>
</evidence>
<organism evidence="2 3">
    <name type="scientific">Winogradskyella pacifica</name>
    <dbReference type="NCBI Taxonomy" id="664642"/>
    <lineage>
        <taxon>Bacteria</taxon>
        <taxon>Pseudomonadati</taxon>
        <taxon>Bacteroidota</taxon>
        <taxon>Flavobacteriia</taxon>
        <taxon>Flavobacteriales</taxon>
        <taxon>Flavobacteriaceae</taxon>
        <taxon>Winogradskyella</taxon>
    </lineage>
</organism>